<proteinExistence type="predicted"/>
<dbReference type="InterPro" id="IPR052363">
    <property type="entry name" value="LPS_export_LptC"/>
</dbReference>
<accession>A0ABM8R898</accession>
<evidence type="ECO:0000313" key="6">
    <source>
        <dbReference type="EMBL" id="CAE6738194.1"/>
    </source>
</evidence>
<evidence type="ECO:0000256" key="4">
    <source>
        <dbReference type="ARBA" id="ARBA00022989"/>
    </source>
</evidence>
<dbReference type="PANTHER" id="PTHR37481">
    <property type="entry name" value="LIPOPOLYSACCHARIDE EXPORT SYSTEM PROTEIN LPTC"/>
    <property type="match status" value="1"/>
</dbReference>
<keyword evidence="5" id="KW-0472">Membrane</keyword>
<evidence type="ECO:0000313" key="7">
    <source>
        <dbReference type="Proteomes" id="UP000675880"/>
    </source>
</evidence>
<keyword evidence="3" id="KW-0812">Transmembrane</keyword>
<keyword evidence="1" id="KW-1003">Cell membrane</keyword>
<dbReference type="NCBIfam" id="TIGR04409">
    <property type="entry name" value="LptC_YrbK"/>
    <property type="match status" value="1"/>
</dbReference>
<dbReference type="Pfam" id="PF06835">
    <property type="entry name" value="LptC"/>
    <property type="match status" value="1"/>
</dbReference>
<dbReference type="PANTHER" id="PTHR37481:SF1">
    <property type="entry name" value="LIPOPOLYSACCHARIDE EXPORT SYSTEM PROTEIN LPTC"/>
    <property type="match status" value="1"/>
</dbReference>
<dbReference type="EMBL" id="CAJNBJ010000004">
    <property type="protein sequence ID" value="CAE6738194.1"/>
    <property type="molecule type" value="Genomic_DNA"/>
</dbReference>
<dbReference type="RefSeq" id="WP_246507563.1">
    <property type="nucleotide sequence ID" value="NZ_CAJNBJ010000004.1"/>
</dbReference>
<keyword evidence="4" id="KW-1133">Transmembrane helix</keyword>
<dbReference type="Proteomes" id="UP000675880">
    <property type="component" value="Unassembled WGS sequence"/>
</dbReference>
<dbReference type="InterPro" id="IPR026265">
    <property type="entry name" value="LptC"/>
</dbReference>
<evidence type="ECO:0000256" key="2">
    <source>
        <dbReference type="ARBA" id="ARBA00022519"/>
    </source>
</evidence>
<dbReference type="Gene3D" id="2.60.450.10">
    <property type="entry name" value="Lipopolysaccharide (LPS) transport protein A like domain"/>
    <property type="match status" value="1"/>
</dbReference>
<gene>
    <name evidence="6" type="primary">lptC</name>
    <name evidence="6" type="ORF">NSPZN2_120032</name>
</gene>
<keyword evidence="7" id="KW-1185">Reference proteome</keyword>
<comment type="caution">
    <text evidence="6">The sequence shown here is derived from an EMBL/GenBank/DDBJ whole genome shotgun (WGS) entry which is preliminary data.</text>
</comment>
<organism evidence="6 7">
    <name type="scientific">Nitrospira defluvii</name>
    <dbReference type="NCBI Taxonomy" id="330214"/>
    <lineage>
        <taxon>Bacteria</taxon>
        <taxon>Pseudomonadati</taxon>
        <taxon>Nitrospirota</taxon>
        <taxon>Nitrospiria</taxon>
        <taxon>Nitrospirales</taxon>
        <taxon>Nitrospiraceae</taxon>
        <taxon>Nitrospira</taxon>
    </lineage>
</organism>
<name>A0ABM8R898_9BACT</name>
<protein>
    <submittedName>
        <fullName evidence="6">LPS export ABC transporter periplasmic protein LptC</fullName>
    </submittedName>
</protein>
<keyword evidence="2" id="KW-0997">Cell inner membrane</keyword>
<reference evidence="6 7" key="1">
    <citation type="submission" date="2021-02" db="EMBL/GenBank/DDBJ databases">
        <authorList>
            <person name="Han P."/>
        </authorList>
    </citation>
    <scope>NUCLEOTIDE SEQUENCE [LARGE SCALE GENOMIC DNA]</scope>
    <source>
        <strain evidence="6">Candidatus Nitrospira sp. ZN2</strain>
    </source>
</reference>
<sequence>MWERWVRRGLLTLSVVLAAFLGFLLITRSNPGASSRSVTPVGKEAADARIQDFTFTQTKGDLVQWKVQAEQARLYEKESRAVLSNVHITLYGVQGKELTLSGDEGTLDTQSKNFQLSNKTTPIVVEMQSGYTIQTNHLAWTDARHEIQTPDHVTIQGHGLQVTGRGLLGKMDTEEFQVLDDVRVDVVPAS</sequence>
<evidence type="ECO:0000256" key="5">
    <source>
        <dbReference type="ARBA" id="ARBA00023136"/>
    </source>
</evidence>
<evidence type="ECO:0000256" key="3">
    <source>
        <dbReference type="ARBA" id="ARBA00022692"/>
    </source>
</evidence>
<evidence type="ECO:0000256" key="1">
    <source>
        <dbReference type="ARBA" id="ARBA00022475"/>
    </source>
</evidence>
<dbReference type="InterPro" id="IPR010664">
    <property type="entry name" value="LipoPS_assembly_LptC-rel"/>
</dbReference>